<evidence type="ECO:0000256" key="3">
    <source>
        <dbReference type="ARBA" id="ARBA00022552"/>
    </source>
</evidence>
<comment type="similarity">
    <text evidence="5">Belongs to the RimM family.</text>
</comment>
<evidence type="ECO:0000256" key="4">
    <source>
        <dbReference type="ARBA" id="ARBA00023186"/>
    </source>
</evidence>
<comment type="domain">
    <text evidence="5">The PRC barrel domain binds ribosomal protein uS19.</text>
</comment>
<dbReference type="SUPFAM" id="SSF50447">
    <property type="entry name" value="Translation proteins"/>
    <property type="match status" value="1"/>
</dbReference>
<dbReference type="GO" id="GO:0042274">
    <property type="term" value="P:ribosomal small subunit biogenesis"/>
    <property type="evidence" value="ECO:0007669"/>
    <property type="project" value="UniProtKB-UniRule"/>
</dbReference>
<dbReference type="PANTHER" id="PTHR33692:SF1">
    <property type="entry name" value="RIBOSOME MATURATION FACTOR RIMM"/>
    <property type="match status" value="1"/>
</dbReference>
<dbReference type="InterPro" id="IPR011961">
    <property type="entry name" value="RimM"/>
</dbReference>
<keyword evidence="2 5" id="KW-0690">Ribosome biogenesis</keyword>
<comment type="subcellular location">
    <subcellularLocation>
        <location evidence="5">Cytoplasm</location>
    </subcellularLocation>
</comment>
<dbReference type="GO" id="GO:0006364">
    <property type="term" value="P:rRNA processing"/>
    <property type="evidence" value="ECO:0007669"/>
    <property type="project" value="UniProtKB-UniRule"/>
</dbReference>
<dbReference type="InterPro" id="IPR036976">
    <property type="entry name" value="RimM_N_sf"/>
</dbReference>
<evidence type="ECO:0000259" key="7">
    <source>
        <dbReference type="Pfam" id="PF24986"/>
    </source>
</evidence>
<proteinExistence type="inferred from homology"/>
<organism evidence="8">
    <name type="scientific">Moorella thermoacetica Y72</name>
    <dbReference type="NCBI Taxonomy" id="1325331"/>
    <lineage>
        <taxon>Bacteria</taxon>
        <taxon>Bacillati</taxon>
        <taxon>Bacillota</taxon>
        <taxon>Clostridia</taxon>
        <taxon>Neomoorellales</taxon>
        <taxon>Neomoorellaceae</taxon>
        <taxon>Neomoorella</taxon>
    </lineage>
</organism>
<dbReference type="Pfam" id="PF01782">
    <property type="entry name" value="RimM"/>
    <property type="match status" value="1"/>
</dbReference>
<protein>
    <recommendedName>
        <fullName evidence="5">Ribosome maturation factor RimM</fullName>
    </recommendedName>
</protein>
<feature type="domain" description="RimM N-terminal" evidence="6">
    <location>
        <begin position="8"/>
        <end position="92"/>
    </location>
</feature>
<sequence length="176" mass="19384">MDTERIGVGKIIGTHGIRGEVKVFPLTDFPERFRPGTRLILEQEGADGREGRTFPVTVISVRPGKGNLILKLAEINDADQAGAVRGATLKVEPWEVEPLPEGHYYIYQLLGSRVYTTGGEFLGILRDILATGANDVYVVRNEDAGEILIPALKTVVRQVDLARKEIRVELPPGLRD</sequence>
<dbReference type="InterPro" id="IPR002676">
    <property type="entry name" value="RimM_N"/>
</dbReference>
<dbReference type="HAMAP" id="MF_00014">
    <property type="entry name" value="Ribosome_mat_RimM"/>
    <property type="match status" value="1"/>
</dbReference>
<dbReference type="Pfam" id="PF24986">
    <property type="entry name" value="PRC_RimM"/>
    <property type="match status" value="1"/>
</dbReference>
<evidence type="ECO:0000256" key="1">
    <source>
        <dbReference type="ARBA" id="ARBA00022490"/>
    </source>
</evidence>
<keyword evidence="1 5" id="KW-0963">Cytoplasm</keyword>
<dbReference type="InterPro" id="IPR011033">
    <property type="entry name" value="PRC_barrel-like_sf"/>
</dbReference>
<dbReference type="SMR" id="A0A0S6UCL6"/>
<dbReference type="GO" id="GO:0005840">
    <property type="term" value="C:ribosome"/>
    <property type="evidence" value="ECO:0007669"/>
    <property type="project" value="InterPro"/>
</dbReference>
<dbReference type="Proteomes" id="UP000063718">
    <property type="component" value="Unassembled WGS sequence"/>
</dbReference>
<dbReference type="Gene3D" id="2.30.30.240">
    <property type="entry name" value="PRC-barrel domain"/>
    <property type="match status" value="1"/>
</dbReference>
<reference evidence="8" key="1">
    <citation type="journal article" date="2014" name="Gene">
        <title>Genome-guided analysis of transformation efficiency and carbon dioxide assimilation by Moorella thermoacetica Y72.</title>
        <authorList>
            <person name="Tsukahara K."/>
            <person name="Kita A."/>
            <person name="Nakashimada Y."/>
            <person name="Hoshino T."/>
            <person name="Murakami K."/>
        </authorList>
    </citation>
    <scope>NUCLEOTIDE SEQUENCE [LARGE SCALE GENOMIC DNA]</scope>
    <source>
        <strain evidence="8">Y72</strain>
    </source>
</reference>
<dbReference type="GO" id="GO:0005737">
    <property type="term" value="C:cytoplasm"/>
    <property type="evidence" value="ECO:0007669"/>
    <property type="project" value="UniProtKB-SubCell"/>
</dbReference>
<comment type="subunit">
    <text evidence="5">Binds ribosomal protein uS19.</text>
</comment>
<dbReference type="NCBIfam" id="TIGR02273">
    <property type="entry name" value="16S_RimM"/>
    <property type="match status" value="1"/>
</dbReference>
<dbReference type="Gene3D" id="2.40.30.60">
    <property type="entry name" value="RimM"/>
    <property type="match status" value="1"/>
</dbReference>
<evidence type="ECO:0000313" key="8">
    <source>
        <dbReference type="EMBL" id="GAF26706.1"/>
    </source>
</evidence>
<accession>A0A0S6UCL6</accession>
<dbReference type="SUPFAM" id="SSF50346">
    <property type="entry name" value="PRC-barrel domain"/>
    <property type="match status" value="1"/>
</dbReference>
<dbReference type="InterPro" id="IPR056792">
    <property type="entry name" value="PRC_RimM"/>
</dbReference>
<keyword evidence="3 5" id="KW-0698">rRNA processing</keyword>
<evidence type="ECO:0000259" key="6">
    <source>
        <dbReference type="Pfam" id="PF01782"/>
    </source>
</evidence>
<feature type="domain" description="Ribosome maturation factor RimM PRC barrel" evidence="7">
    <location>
        <begin position="109"/>
        <end position="174"/>
    </location>
</feature>
<name>A0A0S6UCL6_NEOTH</name>
<evidence type="ECO:0000256" key="5">
    <source>
        <dbReference type="HAMAP-Rule" id="MF_00014"/>
    </source>
</evidence>
<evidence type="ECO:0000256" key="2">
    <source>
        <dbReference type="ARBA" id="ARBA00022517"/>
    </source>
</evidence>
<dbReference type="GeneID" id="45617000"/>
<gene>
    <name evidence="5" type="primary">rimM</name>
    <name evidence="8" type="ORF">MTY_2046</name>
</gene>
<dbReference type="EMBL" id="DF238840">
    <property type="protein sequence ID" value="GAF26706.1"/>
    <property type="molecule type" value="Genomic_DNA"/>
</dbReference>
<dbReference type="RefSeq" id="WP_011392484.1">
    <property type="nucleotide sequence ID" value="NZ_DF238840.1"/>
</dbReference>
<dbReference type="InterPro" id="IPR009000">
    <property type="entry name" value="Transl_B-barrel_sf"/>
</dbReference>
<comment type="function">
    <text evidence="5">An accessory protein needed during the final step in the assembly of 30S ribosomal subunit, possibly for assembly of the head region. Essential for efficient processing of 16S rRNA. May be needed both before and after RbfA during the maturation of 16S rRNA. It has affinity for free ribosomal 30S subunits but not for 70S ribosomes.</text>
</comment>
<dbReference type="AlphaFoldDB" id="A0A0S6UCL6"/>
<dbReference type="PANTHER" id="PTHR33692">
    <property type="entry name" value="RIBOSOME MATURATION FACTOR RIMM"/>
    <property type="match status" value="1"/>
</dbReference>
<dbReference type="GO" id="GO:0043022">
    <property type="term" value="F:ribosome binding"/>
    <property type="evidence" value="ECO:0007669"/>
    <property type="project" value="InterPro"/>
</dbReference>
<keyword evidence="4 5" id="KW-0143">Chaperone</keyword>